<proteinExistence type="predicted"/>
<dbReference type="EMBL" id="MLCB01000090">
    <property type="protein sequence ID" value="OJI94726.1"/>
    <property type="molecule type" value="Genomic_DNA"/>
</dbReference>
<dbReference type="EC" id="4.1.3.32" evidence="1"/>
<keyword evidence="2" id="KW-1185">Reference proteome</keyword>
<dbReference type="InterPro" id="IPR015813">
    <property type="entry name" value="Pyrv/PenolPyrv_kinase-like_dom"/>
</dbReference>
<dbReference type="AlphaFoldDB" id="A0A1L9NZP4"/>
<dbReference type="PANTHER" id="PTHR42905:SF16">
    <property type="entry name" value="CARBOXYPHOSPHONOENOLPYRUVATE PHOSPHONOMUTASE-LIKE PROTEIN (AFU_ORTHOLOGUE AFUA_5G07230)"/>
    <property type="match status" value="1"/>
</dbReference>
<reference evidence="1 2" key="1">
    <citation type="submission" date="2016-10" db="EMBL/GenBank/DDBJ databases">
        <title>Genome sequence of Planktotalea frisia SH6-1.</title>
        <authorList>
            <person name="Poehlein A."/>
            <person name="Bakenhus I."/>
            <person name="Voget S."/>
            <person name="Brinkhoff T."/>
            <person name="Simon M."/>
        </authorList>
    </citation>
    <scope>NUCLEOTIDE SEQUENCE [LARGE SCALE GENOMIC DNA]</scope>
    <source>
        <strain evidence="1 2">SH6-1</strain>
    </source>
</reference>
<dbReference type="Gene3D" id="3.20.20.60">
    <property type="entry name" value="Phosphoenolpyruvate-binding domains"/>
    <property type="match status" value="1"/>
</dbReference>
<dbReference type="STRING" id="696762.PFRI_10260"/>
<dbReference type="InterPro" id="IPR040442">
    <property type="entry name" value="Pyrv_kinase-like_dom_sf"/>
</dbReference>
<evidence type="ECO:0000313" key="1">
    <source>
        <dbReference type="EMBL" id="OJI94726.1"/>
    </source>
</evidence>
<comment type="caution">
    <text evidence="1">The sequence shown here is derived from an EMBL/GenBank/DDBJ whole genome shotgun (WGS) entry which is preliminary data.</text>
</comment>
<sequence>MAHSFRDIHARGNPFILANAWDIGTARLFAGLGAKALATSSGAHAFSLGRSDLGTVTRDEALAHAEAIVSATSLPVSGDFENGFGDTPDVLEETVKLSAEIGLAGISIEDMSLPDTRPYAFDLAVERIQAASAAARALPRDFVLVARADGFMHGLYDIDESIRRIQAFETAGADCVYVPYLNNIENVKKVCSSVAIPVNVGISSVEHISLKQFADAGAARISLGMAMATAANTALHTLSTSMFGEGDFSGLGNNLSYEVIDDCMTKGGRM</sequence>
<dbReference type="PANTHER" id="PTHR42905">
    <property type="entry name" value="PHOSPHOENOLPYRUVATE CARBOXYLASE"/>
    <property type="match status" value="1"/>
</dbReference>
<dbReference type="InterPro" id="IPR039556">
    <property type="entry name" value="ICL/PEPM"/>
</dbReference>
<dbReference type="CDD" id="cd00377">
    <property type="entry name" value="ICL_PEPM"/>
    <property type="match status" value="1"/>
</dbReference>
<gene>
    <name evidence="1" type="primary">dml_1</name>
    <name evidence="1" type="ORF">PFRI_10260</name>
</gene>
<dbReference type="Pfam" id="PF13714">
    <property type="entry name" value="PEP_mutase"/>
    <property type="match status" value="1"/>
</dbReference>
<name>A0A1L9NZP4_9RHOB</name>
<dbReference type="Proteomes" id="UP000184514">
    <property type="component" value="Unassembled WGS sequence"/>
</dbReference>
<dbReference type="SUPFAM" id="SSF51621">
    <property type="entry name" value="Phosphoenolpyruvate/pyruvate domain"/>
    <property type="match status" value="1"/>
</dbReference>
<dbReference type="OrthoDB" id="9785398at2"/>
<evidence type="ECO:0000313" key="2">
    <source>
        <dbReference type="Proteomes" id="UP000184514"/>
    </source>
</evidence>
<protein>
    <submittedName>
        <fullName evidence="1">2,3-dimethylmalate lyase</fullName>
        <ecNumber evidence="1">4.1.3.32</ecNumber>
    </submittedName>
</protein>
<dbReference type="GO" id="GO:0047529">
    <property type="term" value="F:2,3-dimethylmalate lyase activity"/>
    <property type="evidence" value="ECO:0007669"/>
    <property type="project" value="UniProtKB-EC"/>
</dbReference>
<organism evidence="1 2">
    <name type="scientific">Planktotalea frisia</name>
    <dbReference type="NCBI Taxonomy" id="696762"/>
    <lineage>
        <taxon>Bacteria</taxon>
        <taxon>Pseudomonadati</taxon>
        <taxon>Pseudomonadota</taxon>
        <taxon>Alphaproteobacteria</taxon>
        <taxon>Rhodobacterales</taxon>
        <taxon>Paracoccaceae</taxon>
        <taxon>Planktotalea</taxon>
    </lineage>
</organism>
<accession>A0A1L9NZP4</accession>
<dbReference type="RefSeq" id="WP_072629666.1">
    <property type="nucleotide sequence ID" value="NZ_MLCB01000090.1"/>
</dbReference>
<keyword evidence="1" id="KW-0456">Lyase</keyword>